<evidence type="ECO:0000259" key="12">
    <source>
        <dbReference type="PROSITE" id="PS50893"/>
    </source>
</evidence>
<evidence type="ECO:0000256" key="2">
    <source>
        <dbReference type="ARBA" id="ARBA00009726"/>
    </source>
</evidence>
<dbReference type="InterPro" id="IPR050173">
    <property type="entry name" value="ABC_transporter_C-like"/>
</dbReference>
<dbReference type="GO" id="GO:0016887">
    <property type="term" value="F:ATP hydrolysis activity"/>
    <property type="evidence" value="ECO:0007669"/>
    <property type="project" value="InterPro"/>
</dbReference>
<feature type="domain" description="ABC transporter" evidence="12">
    <location>
        <begin position="1068"/>
        <end position="1318"/>
    </location>
</feature>
<dbReference type="PANTHER" id="PTHR24223:SF456">
    <property type="entry name" value="MULTIDRUG RESISTANCE-ASSOCIATED PROTEIN LETHAL(2)03659"/>
    <property type="match status" value="1"/>
</dbReference>
<keyword evidence="8 11" id="KW-1133">Transmembrane helix</keyword>
<feature type="transmembrane region" description="Helical" evidence="11">
    <location>
        <begin position="118"/>
        <end position="138"/>
    </location>
</feature>
<dbReference type="CDD" id="cd03244">
    <property type="entry name" value="ABCC_MRP_domain2"/>
    <property type="match status" value="1"/>
</dbReference>
<feature type="compositionally biased region" description="Polar residues" evidence="10">
    <location>
        <begin position="663"/>
        <end position="673"/>
    </location>
</feature>
<dbReference type="GO" id="GO:0016020">
    <property type="term" value="C:membrane"/>
    <property type="evidence" value="ECO:0007669"/>
    <property type="project" value="UniProtKB-SubCell"/>
</dbReference>
<reference evidence="14 15" key="1">
    <citation type="submission" date="2021-01" db="EMBL/GenBank/DDBJ databases">
        <title>Cercospora kikuchii MAFF 305040 whole genome shotgun sequence.</title>
        <authorList>
            <person name="Kashiwa T."/>
            <person name="Suzuki T."/>
        </authorList>
    </citation>
    <scope>NUCLEOTIDE SEQUENCE [LARGE SCALE GENOMIC DNA]</scope>
    <source>
        <strain evidence="14 15">MAFF 305040</strain>
    </source>
</reference>
<feature type="region of interest" description="Disordered" evidence="10">
    <location>
        <begin position="651"/>
        <end position="673"/>
    </location>
</feature>
<gene>
    <name evidence="14" type="ORF">CKM354_000610400</name>
</gene>
<dbReference type="SUPFAM" id="SSF90123">
    <property type="entry name" value="ABC transporter transmembrane region"/>
    <property type="match status" value="2"/>
</dbReference>
<dbReference type="FunFam" id="3.40.50.300:FF:000610">
    <property type="entry name" value="Multidrug resistance-associated ABC transporter"/>
    <property type="match status" value="1"/>
</dbReference>
<evidence type="ECO:0008006" key="16">
    <source>
        <dbReference type="Google" id="ProtNLM"/>
    </source>
</evidence>
<feature type="transmembrane region" description="Helical" evidence="11">
    <location>
        <begin position="797"/>
        <end position="821"/>
    </location>
</feature>
<dbReference type="FunFam" id="1.20.1560.10:FF:000013">
    <property type="entry name" value="ABC transporter C family member 2"/>
    <property type="match status" value="1"/>
</dbReference>
<accession>A0A9P3CHI4</accession>
<dbReference type="GO" id="GO:0005524">
    <property type="term" value="F:ATP binding"/>
    <property type="evidence" value="ECO:0007669"/>
    <property type="project" value="UniProtKB-KW"/>
</dbReference>
<name>A0A9P3CHI4_9PEZI</name>
<evidence type="ECO:0000256" key="4">
    <source>
        <dbReference type="ARBA" id="ARBA00022692"/>
    </source>
</evidence>
<dbReference type="InterPro" id="IPR036640">
    <property type="entry name" value="ABC1_TM_sf"/>
</dbReference>
<keyword evidence="15" id="KW-1185">Reference proteome</keyword>
<dbReference type="Gene3D" id="3.40.50.300">
    <property type="entry name" value="P-loop containing nucleotide triphosphate hydrolases"/>
    <property type="match status" value="2"/>
</dbReference>
<keyword evidence="5" id="KW-0677">Repeat</keyword>
<feature type="domain" description="ABC transmembrane type-1" evidence="13">
    <location>
        <begin position="797"/>
        <end position="1024"/>
    </location>
</feature>
<dbReference type="PROSITE" id="PS00211">
    <property type="entry name" value="ABC_TRANSPORTER_1"/>
    <property type="match status" value="1"/>
</dbReference>
<evidence type="ECO:0000256" key="8">
    <source>
        <dbReference type="ARBA" id="ARBA00022989"/>
    </source>
</evidence>
<evidence type="ECO:0000313" key="15">
    <source>
        <dbReference type="Proteomes" id="UP000825890"/>
    </source>
</evidence>
<evidence type="ECO:0000313" key="14">
    <source>
        <dbReference type="EMBL" id="GIZ42851.1"/>
    </source>
</evidence>
<evidence type="ECO:0000256" key="9">
    <source>
        <dbReference type="ARBA" id="ARBA00023136"/>
    </source>
</evidence>
<feature type="transmembrane region" description="Helical" evidence="11">
    <location>
        <begin position="980"/>
        <end position="1001"/>
    </location>
</feature>
<feature type="transmembrane region" description="Helical" evidence="11">
    <location>
        <begin position="729"/>
        <end position="752"/>
    </location>
</feature>
<comment type="similarity">
    <text evidence="2">Belongs to the ABC transporter superfamily. ABCC family. Conjugate transporter (TC 3.A.1.208) subfamily.</text>
</comment>
<comment type="caution">
    <text evidence="14">The sequence shown here is derived from an EMBL/GenBank/DDBJ whole genome shotgun (WGS) entry which is preliminary data.</text>
</comment>
<dbReference type="SMART" id="SM00382">
    <property type="entry name" value="AAA"/>
    <property type="match status" value="2"/>
</dbReference>
<dbReference type="InterPro" id="IPR017871">
    <property type="entry name" value="ABC_transporter-like_CS"/>
</dbReference>
<evidence type="ECO:0000259" key="13">
    <source>
        <dbReference type="PROSITE" id="PS50929"/>
    </source>
</evidence>
<dbReference type="PROSITE" id="PS50893">
    <property type="entry name" value="ABC_TRANSPORTER_2"/>
    <property type="match status" value="2"/>
</dbReference>
<organism evidence="14 15">
    <name type="scientific">Cercospora kikuchii</name>
    <dbReference type="NCBI Taxonomy" id="84275"/>
    <lineage>
        <taxon>Eukaryota</taxon>
        <taxon>Fungi</taxon>
        <taxon>Dikarya</taxon>
        <taxon>Ascomycota</taxon>
        <taxon>Pezizomycotina</taxon>
        <taxon>Dothideomycetes</taxon>
        <taxon>Dothideomycetidae</taxon>
        <taxon>Mycosphaerellales</taxon>
        <taxon>Mycosphaerellaceae</taxon>
        <taxon>Cercospora</taxon>
    </lineage>
</organism>
<comment type="subcellular location">
    <subcellularLocation>
        <location evidence="1">Membrane</location>
        <topology evidence="1">Multi-pass membrane protein</topology>
    </subcellularLocation>
</comment>
<dbReference type="CDD" id="cd03250">
    <property type="entry name" value="ABCC_MRP_domain1"/>
    <property type="match status" value="1"/>
</dbReference>
<keyword evidence="6" id="KW-0547">Nucleotide-binding</keyword>
<keyword evidence="9 11" id="KW-0472">Membrane</keyword>
<dbReference type="RefSeq" id="XP_044657338.1">
    <property type="nucleotide sequence ID" value="XM_044801403.1"/>
</dbReference>
<evidence type="ECO:0000256" key="1">
    <source>
        <dbReference type="ARBA" id="ARBA00004141"/>
    </source>
</evidence>
<sequence length="1333" mass="148673">MVDREKTCSLVQQWTFSWPSYLLGLVSRDREVVVEDLPVLGYESRARYLLERFTTSQNRFTSQKAHPPLWRVLVIANGRYMGMQLVLTIFLNFVMFAPHFALMRLLQLLEPNIAPPSRASLCFWILAFGMLTGGYSFLENWIQWISQNKVAIRIQEQMVIAIYHKVLHGKNGAQSVQQLDLEDDKESSEDIENVSNLVAVDTHRVGKSTALLGRAITLPLRLIIACVVLRYLLGNESLLAIVTVLLLMAPLKLWCFWRYTGNETALMSQRDRRVAAVGEVLRGIRQIKLSALGELWETQLDAMRTTELRWQKRAFTLATAGVTVQQLGSLSLSAISLAVHAFFHGTLQSSTAFTALAVIGSIDKVLFQLPELITEILGAKVSLKRVDAFFRGVREMERHEESNAISFDNVTATWKRGMPAHNEESKRVFALQRMSFSIPEHGITAVIGPTGSGKSLLLATMLGESEIVGGIVRSPAMSPTITTDRIHDTDEHWIQSCSVAYASQQPWIEPTTIRENILFGLPLRGPRYQQVLFACALLQDLKALPAGDLTEVGGNGVNLSGGQKWRISLARVLYSRAETLILDDIFSAVDVHTARHIHDHALMGPLGVDRTRVLATHNLNLCAPDYVIQIRQGVLRYTGEAGDFAGSISSGSNFSASRKSSRQELNSAMQPTKASDLNDRLLAIQEASDDAHKAREHEGPDMLVQPEARQHGSIQWFELQRYFRDCGRWYHIILVACCYLMYSGIILGRTWAVEVWSSPSRGQACHSEQDLRNSYAFTQQTIRTIGIDHHTKTFIELYLLLSFTAWIVGSLRSYVLLMASLKASRVMFRRLLGAILRAPMRWIETTPSGRIMNRFTSDIDLLDSYMGVDLSAFFISIMDCATVFVPSMVASPALALVVLSLLTLCIYYCRLYLLMAREMKRLESVARSPIFDLLNRSLTGLWTIRAFGRTQHYVEAMQGTIDLHARSAWQLWLLSRWLGFRMNIIGSGFCVITAAAVVLLGQPEAGLVGFVLTFTMQLTSSMSRSILTYACFELDMNGVERILEYTDIEAEPQGGIEPPAAWPSEGRIEVNDLELSYAPHLAPVIHNLSISIESHQRIAVVGRTGAGKSSLALSLFRLLEPRKGQILIDGIDICKIKLNCLRRRIAMIPQDPILFTGTVRSNLDPSGELSDEEMLYALSQVGWSRPVLPDSGAGRVGGFYETELDLSALDQPVMELGSNFSQGQRQLLCLARAAALRPKILVMDEATSAVDRDADRLIQGSLRSSFESVSTLLVIAHRLSTVADFDRILVLDAGRMVEFGHPMDLLGIENGAFKSMIDQDPESESLKAMLARD</sequence>
<evidence type="ECO:0000256" key="11">
    <source>
        <dbReference type="SAM" id="Phobius"/>
    </source>
</evidence>
<evidence type="ECO:0000256" key="7">
    <source>
        <dbReference type="ARBA" id="ARBA00022840"/>
    </source>
</evidence>
<feature type="domain" description="ABC transporter" evidence="12">
    <location>
        <begin position="405"/>
        <end position="657"/>
    </location>
</feature>
<dbReference type="CDD" id="cd18604">
    <property type="entry name" value="ABC_6TM_VMR1_D2_like"/>
    <property type="match status" value="1"/>
</dbReference>
<dbReference type="Pfam" id="PF00664">
    <property type="entry name" value="ABC_membrane"/>
    <property type="match status" value="2"/>
</dbReference>
<proteinExistence type="inferred from homology"/>
<dbReference type="Gene3D" id="1.20.1560.10">
    <property type="entry name" value="ABC transporter type 1, transmembrane domain"/>
    <property type="match status" value="2"/>
</dbReference>
<feature type="transmembrane region" description="Helical" evidence="11">
    <location>
        <begin position="85"/>
        <end position="106"/>
    </location>
</feature>
<dbReference type="OrthoDB" id="6500128at2759"/>
<dbReference type="GeneID" id="68291679"/>
<dbReference type="GO" id="GO:0140359">
    <property type="term" value="F:ABC-type transporter activity"/>
    <property type="evidence" value="ECO:0007669"/>
    <property type="project" value="InterPro"/>
</dbReference>
<feature type="transmembrane region" description="Helical" evidence="11">
    <location>
        <begin position="211"/>
        <end position="232"/>
    </location>
</feature>
<dbReference type="InterPro" id="IPR003593">
    <property type="entry name" value="AAA+_ATPase"/>
</dbReference>
<dbReference type="InterPro" id="IPR027417">
    <property type="entry name" value="P-loop_NTPase"/>
</dbReference>
<dbReference type="EMBL" id="BOLY01000003">
    <property type="protein sequence ID" value="GIZ42851.1"/>
    <property type="molecule type" value="Genomic_DNA"/>
</dbReference>
<evidence type="ECO:0000256" key="10">
    <source>
        <dbReference type="SAM" id="MobiDB-lite"/>
    </source>
</evidence>
<dbReference type="SUPFAM" id="SSF52540">
    <property type="entry name" value="P-loop containing nucleoside triphosphate hydrolases"/>
    <property type="match status" value="2"/>
</dbReference>
<keyword evidence="4 11" id="KW-0812">Transmembrane</keyword>
<feature type="transmembrane region" description="Helical" evidence="11">
    <location>
        <begin position="864"/>
        <end position="887"/>
    </location>
</feature>
<dbReference type="InterPro" id="IPR003439">
    <property type="entry name" value="ABC_transporter-like_ATP-bd"/>
</dbReference>
<evidence type="ECO:0000256" key="5">
    <source>
        <dbReference type="ARBA" id="ARBA00022737"/>
    </source>
</evidence>
<dbReference type="GO" id="GO:0005737">
    <property type="term" value="C:cytoplasm"/>
    <property type="evidence" value="ECO:0007669"/>
    <property type="project" value="UniProtKB-ARBA"/>
</dbReference>
<evidence type="ECO:0000256" key="3">
    <source>
        <dbReference type="ARBA" id="ARBA00022448"/>
    </source>
</evidence>
<protein>
    <recommendedName>
        <fullName evidence="16">P-loop containing nucleoside triphosphate hydrolase protein</fullName>
    </recommendedName>
</protein>
<evidence type="ECO:0000256" key="6">
    <source>
        <dbReference type="ARBA" id="ARBA00022741"/>
    </source>
</evidence>
<dbReference type="Proteomes" id="UP000825890">
    <property type="component" value="Unassembled WGS sequence"/>
</dbReference>
<dbReference type="PANTHER" id="PTHR24223">
    <property type="entry name" value="ATP-BINDING CASSETTE SUB-FAMILY C"/>
    <property type="match status" value="1"/>
</dbReference>
<dbReference type="InterPro" id="IPR011527">
    <property type="entry name" value="ABC1_TM_dom"/>
</dbReference>
<keyword evidence="7" id="KW-0067">ATP-binding</keyword>
<dbReference type="PROSITE" id="PS50929">
    <property type="entry name" value="ABC_TM1F"/>
    <property type="match status" value="2"/>
</dbReference>
<feature type="transmembrane region" description="Helical" evidence="11">
    <location>
        <begin position="893"/>
        <end position="913"/>
    </location>
</feature>
<feature type="domain" description="ABC transmembrane type-1" evidence="13">
    <location>
        <begin position="85"/>
        <end position="378"/>
    </location>
</feature>
<feature type="transmembrane region" description="Helical" evidence="11">
    <location>
        <begin position="238"/>
        <end position="257"/>
    </location>
</feature>
<dbReference type="Pfam" id="PF00005">
    <property type="entry name" value="ABC_tran"/>
    <property type="match status" value="2"/>
</dbReference>
<keyword evidence="3" id="KW-0813">Transport</keyword>
<dbReference type="CDD" id="cd18596">
    <property type="entry name" value="ABC_6TM_VMR1_D1_like"/>
    <property type="match status" value="1"/>
</dbReference>